<dbReference type="Pfam" id="PF04325">
    <property type="entry name" value="DUF465"/>
    <property type="match status" value="1"/>
</dbReference>
<proteinExistence type="predicted"/>
<dbReference type="InterPro" id="IPR038444">
    <property type="entry name" value="DUF465_sf"/>
</dbReference>
<organism evidence="1 2">
    <name type="scientific">Psychromonas marina</name>
    <dbReference type="NCBI Taxonomy" id="88364"/>
    <lineage>
        <taxon>Bacteria</taxon>
        <taxon>Pseudomonadati</taxon>
        <taxon>Pseudomonadota</taxon>
        <taxon>Gammaproteobacteria</taxon>
        <taxon>Alteromonadales</taxon>
        <taxon>Psychromonadaceae</taxon>
        <taxon>Psychromonas</taxon>
    </lineage>
</organism>
<keyword evidence="2" id="KW-1185">Reference proteome</keyword>
<evidence type="ECO:0008006" key="3">
    <source>
        <dbReference type="Google" id="ProtNLM"/>
    </source>
</evidence>
<dbReference type="RefSeq" id="WP_284205406.1">
    <property type="nucleotide sequence ID" value="NZ_BSPQ01000019.1"/>
</dbReference>
<dbReference type="Gene3D" id="6.10.280.50">
    <property type="match status" value="1"/>
</dbReference>
<dbReference type="EMBL" id="BSPQ01000019">
    <property type="protein sequence ID" value="GLS92311.1"/>
    <property type="molecule type" value="Genomic_DNA"/>
</dbReference>
<evidence type="ECO:0000313" key="2">
    <source>
        <dbReference type="Proteomes" id="UP001157353"/>
    </source>
</evidence>
<accession>A0ABQ6E5N9</accession>
<name>A0ABQ6E5N9_9GAMM</name>
<gene>
    <name evidence="1" type="ORF">GCM10007916_33810</name>
</gene>
<dbReference type="Proteomes" id="UP001157353">
    <property type="component" value="Unassembled WGS sequence"/>
</dbReference>
<comment type="caution">
    <text evidence="1">The sequence shown here is derived from an EMBL/GenBank/DDBJ whole genome shotgun (WGS) entry which is preliminary data.</text>
</comment>
<sequence>MLGEDHSLLNEFPNHKEKIISLNTSDKSFAVDAKSYHQLDTEIRKLELKNAPIEDDPLHQMKLDRASLKDSLYQRLIAAR</sequence>
<reference evidence="2" key="1">
    <citation type="journal article" date="2019" name="Int. J. Syst. Evol. Microbiol.">
        <title>The Global Catalogue of Microorganisms (GCM) 10K type strain sequencing project: providing services to taxonomists for standard genome sequencing and annotation.</title>
        <authorList>
            <consortium name="The Broad Institute Genomics Platform"/>
            <consortium name="The Broad Institute Genome Sequencing Center for Infectious Disease"/>
            <person name="Wu L."/>
            <person name="Ma J."/>
        </authorList>
    </citation>
    <scope>NUCLEOTIDE SEQUENCE [LARGE SCALE GENOMIC DNA]</scope>
    <source>
        <strain evidence="2">NBRC 103166</strain>
    </source>
</reference>
<evidence type="ECO:0000313" key="1">
    <source>
        <dbReference type="EMBL" id="GLS92311.1"/>
    </source>
</evidence>
<protein>
    <recommendedName>
        <fullName evidence="3">DUF465 domain-containing protein</fullName>
    </recommendedName>
</protein>
<dbReference type="InterPro" id="IPR007420">
    <property type="entry name" value="DUF465"/>
</dbReference>